<feature type="compositionally biased region" description="Basic and acidic residues" evidence="2">
    <location>
        <begin position="286"/>
        <end position="295"/>
    </location>
</feature>
<feature type="region of interest" description="Disordered" evidence="2">
    <location>
        <begin position="235"/>
        <end position="468"/>
    </location>
</feature>
<organism evidence="4 5">
    <name type="scientific">Eleusine coracana subsp. coracana</name>
    <dbReference type="NCBI Taxonomy" id="191504"/>
    <lineage>
        <taxon>Eukaryota</taxon>
        <taxon>Viridiplantae</taxon>
        <taxon>Streptophyta</taxon>
        <taxon>Embryophyta</taxon>
        <taxon>Tracheophyta</taxon>
        <taxon>Spermatophyta</taxon>
        <taxon>Magnoliopsida</taxon>
        <taxon>Liliopsida</taxon>
        <taxon>Poales</taxon>
        <taxon>Poaceae</taxon>
        <taxon>PACMAD clade</taxon>
        <taxon>Chloridoideae</taxon>
        <taxon>Cynodonteae</taxon>
        <taxon>Eleusininae</taxon>
        <taxon>Eleusine</taxon>
    </lineage>
</organism>
<comment type="caution">
    <text evidence="4">The sequence shown here is derived from an EMBL/GenBank/DDBJ whole genome shotgun (WGS) entry which is preliminary data.</text>
</comment>
<dbReference type="SUPFAM" id="SSF63491">
    <property type="entry name" value="BAG domain"/>
    <property type="match status" value="1"/>
</dbReference>
<evidence type="ECO:0000259" key="3">
    <source>
        <dbReference type="PROSITE" id="PS51035"/>
    </source>
</evidence>
<dbReference type="InterPro" id="IPR036533">
    <property type="entry name" value="BAG_dom_sf"/>
</dbReference>
<name>A0AAV5BXN0_ELECO</name>
<feature type="compositionally biased region" description="Polar residues" evidence="2">
    <location>
        <begin position="393"/>
        <end position="402"/>
    </location>
</feature>
<proteinExistence type="predicted"/>
<evidence type="ECO:0000313" key="5">
    <source>
        <dbReference type="Proteomes" id="UP001054889"/>
    </source>
</evidence>
<feature type="compositionally biased region" description="Basic and acidic residues" evidence="2">
    <location>
        <begin position="323"/>
        <end position="334"/>
    </location>
</feature>
<dbReference type="GO" id="GO:0009506">
    <property type="term" value="C:plasmodesma"/>
    <property type="evidence" value="ECO:0007669"/>
    <property type="project" value="TreeGrafter"/>
</dbReference>
<feature type="compositionally biased region" description="Basic and acidic residues" evidence="2">
    <location>
        <begin position="238"/>
        <end position="258"/>
    </location>
</feature>
<dbReference type="AlphaFoldDB" id="A0AAV5BXN0"/>
<evidence type="ECO:0000256" key="1">
    <source>
        <dbReference type="ARBA" id="ARBA00023186"/>
    </source>
</evidence>
<feature type="region of interest" description="Disordered" evidence="2">
    <location>
        <begin position="1159"/>
        <end position="1193"/>
    </location>
</feature>
<accession>A0AAV5BXN0</accession>
<feature type="region of interest" description="Disordered" evidence="2">
    <location>
        <begin position="490"/>
        <end position="548"/>
    </location>
</feature>
<feature type="compositionally biased region" description="Polar residues" evidence="2">
    <location>
        <begin position="296"/>
        <end position="305"/>
    </location>
</feature>
<dbReference type="EMBL" id="BQKI01000003">
    <property type="protein sequence ID" value="GJM90791.1"/>
    <property type="molecule type" value="Genomic_DNA"/>
</dbReference>
<dbReference type="InterPro" id="IPR003103">
    <property type="entry name" value="BAG_domain"/>
</dbReference>
<dbReference type="SMART" id="SM00264">
    <property type="entry name" value="BAG"/>
    <property type="match status" value="1"/>
</dbReference>
<dbReference type="PROSITE" id="PS51035">
    <property type="entry name" value="BAG"/>
    <property type="match status" value="1"/>
</dbReference>
<sequence length="1256" mass="138901">MYPTNQYMDPYYYQYRNHTPYSYYPPPGWESGHPRAIDSSYGPPSYGPWSYNAGMHHPHPPEVHCCCNHSYPPGYYGFRPPFPQELPPPHLYYHGPFPQHPNECPSFFVRPPSVDQTPYDYSKFKSHCCGCPNHVCHGGQKNNMKIEEERPDGKPERELKDADNSRIIRYPNNQYPVIWLPSGNIEDKENGQCYELPPRLLKGWVPLGGKKAEDVKQQGEDDQKEKQFQWPIVWMPAGHDKTKQKAKELKEKDDKPNITEETPPSPKINIIPLSWFGDQKPPAKSGSRDHSDRSATESQPATTELQDGAAVEGHHKSAPVVPRRVDDGRQHASENYKTIPVLPEKESNEKKVGTCRTIPVMTQKENVEKKPAVTVKKEEKKATSAERQGENGKGNNSESPTAKHSKLPPVCLRVDPLPRKKSGNGSSRSPSPPTRKDADKAKKDMHVAQCQNLELKQSDAKKNTTVSEMKEKLTEELRKGMGFRNEIVPTVSAKHSQEEEVPMSNDRQKVQASSKSVQEITGANAEGVGTQGNTGAETLMGGDKSTQRDSKTFRANLSEADAAVRIQSAYRGYDVRRCQPLDKLQKIRDVHELLEGVRKQLQSFEASSKKPTEKEHVALGEVIMNLLLKLDTIQGLHACVRDSRKSVARELILLQEKLDSLCKQPSSGFNHKGEDERLERAEFVTQTAAPTLTDEASDKEEKAVGLSEAKEISSVNSMELCDAVSSEVNMEVGQDADPSELKNQKEELCEEGKAAEQVESQAVLSTDISAVALPEQPHDHHESQIEESYAGSQEMNEEEKEVAVTDEGQEMPLMDPMELLHDAALTVDSSSRQKCMASTGPSFYGEESNAGVSPAVTGDIKAPMATESLDNGLATENVWSAEDQTRKAVGVERLELKHDVSPAEETPDVILEDLFVSLNDAESHSHKHDPATAADSVMSNVGEQPEEARNMNMQEQVADSTQDSTKEPDGTSETSVDGVEPAASEEPAQAALLEQASECHSVPEQIVLVESNNAMQSEAPHMDQKNEDLELTGELDVQESNHSLAEGADPRAETVFPELDSSESLCAHEEGITEYERPETKVALKSQTAEQNEGVHIHSSCADAQVPKTDERIETLKEAPAGVMGANSVEEVDTHVSGTEECTPDDSTVCSVTSVEVEADNPKEDASVQTERKASEVLSASVTPDRVKDSDEKKLAEENQKLKALLQKLLSSGTDQMEVITDLSEKVKVLERKLARKKKPKVRVHRPARHVTAKVH</sequence>
<feature type="region of interest" description="Disordered" evidence="2">
    <location>
        <begin position="776"/>
        <end position="802"/>
    </location>
</feature>
<dbReference type="FunFam" id="1.20.58.120:FF:000010">
    <property type="entry name" value="BAG family molecular chaperone regulator 6"/>
    <property type="match status" value="1"/>
</dbReference>
<feature type="compositionally biased region" description="Basic and acidic residues" evidence="2">
    <location>
        <begin position="1160"/>
        <end position="1175"/>
    </location>
</feature>
<dbReference type="Proteomes" id="UP001054889">
    <property type="component" value="Unassembled WGS sequence"/>
</dbReference>
<dbReference type="PANTHER" id="PTHR33322">
    <property type="entry name" value="BAG DOMAIN CONTAINING PROTEIN, EXPRESSED"/>
    <property type="match status" value="1"/>
</dbReference>
<feature type="compositionally biased region" description="Polar residues" evidence="2">
    <location>
        <begin position="510"/>
        <end position="521"/>
    </location>
</feature>
<feature type="compositionally biased region" description="Basic and acidic residues" evidence="2">
    <location>
        <begin position="434"/>
        <end position="446"/>
    </location>
</feature>
<dbReference type="Gene3D" id="1.20.58.120">
    <property type="entry name" value="BAG domain"/>
    <property type="match status" value="1"/>
</dbReference>
<feature type="compositionally biased region" description="Basic and acidic residues" evidence="2">
    <location>
        <begin position="921"/>
        <end position="930"/>
    </location>
</feature>
<feature type="compositionally biased region" description="Basic and acidic residues" evidence="2">
    <location>
        <begin position="343"/>
        <end position="352"/>
    </location>
</feature>
<feature type="compositionally biased region" description="Basic and acidic residues" evidence="2">
    <location>
        <begin position="365"/>
        <end position="390"/>
    </location>
</feature>
<evidence type="ECO:0000313" key="4">
    <source>
        <dbReference type="EMBL" id="GJM90791.1"/>
    </source>
</evidence>
<feature type="compositionally biased region" description="Polar residues" evidence="2">
    <location>
        <begin position="951"/>
        <end position="963"/>
    </location>
</feature>
<feature type="region of interest" description="Disordered" evidence="2">
    <location>
        <begin position="921"/>
        <end position="987"/>
    </location>
</feature>
<dbReference type="GO" id="GO:0051087">
    <property type="term" value="F:protein-folding chaperone binding"/>
    <property type="evidence" value="ECO:0007669"/>
    <property type="project" value="InterPro"/>
</dbReference>
<dbReference type="PANTHER" id="PTHR33322:SF16">
    <property type="entry name" value="BAG FAMILY MOLECULAR CHAPERONE REGULATOR 6"/>
    <property type="match status" value="1"/>
</dbReference>
<dbReference type="InterPro" id="IPR040400">
    <property type="entry name" value="BAG5/6/7/8"/>
</dbReference>
<dbReference type="CDD" id="cd23767">
    <property type="entry name" value="IQCD"/>
    <property type="match status" value="1"/>
</dbReference>
<keyword evidence="1" id="KW-0143">Chaperone</keyword>
<gene>
    <name evidence="4" type="primary">ga07103</name>
    <name evidence="4" type="ORF">PR202_ga07103</name>
</gene>
<feature type="domain" description="BAG" evidence="3">
    <location>
        <begin position="586"/>
        <end position="662"/>
    </location>
</feature>
<dbReference type="GO" id="GO:0006457">
    <property type="term" value="P:protein folding"/>
    <property type="evidence" value="ECO:0007669"/>
    <property type="project" value="TreeGrafter"/>
</dbReference>
<keyword evidence="5" id="KW-1185">Reference proteome</keyword>
<reference evidence="4" key="1">
    <citation type="journal article" date="2018" name="DNA Res.">
        <title>Multiple hybrid de novo genome assembly of finger millet, an orphan allotetraploid crop.</title>
        <authorList>
            <person name="Hatakeyama M."/>
            <person name="Aluri S."/>
            <person name="Balachadran M.T."/>
            <person name="Sivarajan S.R."/>
            <person name="Patrignani A."/>
            <person name="Gruter S."/>
            <person name="Poveda L."/>
            <person name="Shimizu-Inatsugi R."/>
            <person name="Baeten J."/>
            <person name="Francoijs K.J."/>
            <person name="Nataraja K.N."/>
            <person name="Reddy Y.A.N."/>
            <person name="Phadnis S."/>
            <person name="Ravikumar R.L."/>
            <person name="Schlapbach R."/>
            <person name="Sreeman S.M."/>
            <person name="Shimizu K.K."/>
        </authorList>
    </citation>
    <scope>NUCLEOTIDE SEQUENCE</scope>
</reference>
<feature type="compositionally biased region" description="Basic and acidic residues" evidence="2">
    <location>
        <begin position="456"/>
        <end position="468"/>
    </location>
</feature>
<dbReference type="PROSITE" id="PS50096">
    <property type="entry name" value="IQ"/>
    <property type="match status" value="1"/>
</dbReference>
<protein>
    <recommendedName>
        <fullName evidence="3">BAG domain-containing protein</fullName>
    </recommendedName>
</protein>
<reference evidence="4" key="2">
    <citation type="submission" date="2021-12" db="EMBL/GenBank/DDBJ databases">
        <title>Resequencing data analysis of finger millet.</title>
        <authorList>
            <person name="Hatakeyama M."/>
            <person name="Aluri S."/>
            <person name="Balachadran M.T."/>
            <person name="Sivarajan S.R."/>
            <person name="Poveda L."/>
            <person name="Shimizu-Inatsugi R."/>
            <person name="Schlapbach R."/>
            <person name="Sreeman S.M."/>
            <person name="Shimizu K.K."/>
        </authorList>
    </citation>
    <scope>NUCLEOTIDE SEQUENCE</scope>
</reference>
<dbReference type="Pfam" id="PF02179">
    <property type="entry name" value="BAG"/>
    <property type="match status" value="1"/>
</dbReference>
<evidence type="ECO:0000256" key="2">
    <source>
        <dbReference type="SAM" id="MobiDB-lite"/>
    </source>
</evidence>